<protein>
    <submittedName>
        <fullName evidence="7">MFS general substrate transporter</fullName>
    </submittedName>
</protein>
<keyword evidence="2" id="KW-0813">Transport</keyword>
<dbReference type="Gene3D" id="1.20.1250.20">
    <property type="entry name" value="MFS general substrate transporter like domains"/>
    <property type="match status" value="1"/>
</dbReference>
<keyword evidence="3 6" id="KW-0812">Transmembrane</keyword>
<feature type="transmembrane region" description="Helical" evidence="6">
    <location>
        <begin position="375"/>
        <end position="397"/>
    </location>
</feature>
<evidence type="ECO:0000256" key="1">
    <source>
        <dbReference type="ARBA" id="ARBA00004141"/>
    </source>
</evidence>
<dbReference type="PANTHER" id="PTHR43791">
    <property type="entry name" value="PERMEASE-RELATED"/>
    <property type="match status" value="1"/>
</dbReference>
<dbReference type="AlphaFoldDB" id="A0AAD7KAV7"/>
<dbReference type="Proteomes" id="UP001215280">
    <property type="component" value="Unassembled WGS sequence"/>
</dbReference>
<evidence type="ECO:0000313" key="8">
    <source>
        <dbReference type="Proteomes" id="UP001215280"/>
    </source>
</evidence>
<dbReference type="InterPro" id="IPR036259">
    <property type="entry name" value="MFS_trans_sf"/>
</dbReference>
<feature type="transmembrane region" description="Helical" evidence="6">
    <location>
        <begin position="409"/>
        <end position="429"/>
    </location>
</feature>
<evidence type="ECO:0000256" key="5">
    <source>
        <dbReference type="ARBA" id="ARBA00023136"/>
    </source>
</evidence>
<proteinExistence type="predicted"/>
<sequence>MSAIKFRIYCVQIQALEIKHQVVIQGAALYCIYDVLISRLGATNSGSADGSKEFYEVETDSTEAERRLVQKLDWFLLPWFTLILFRLEKDLGMVGFDYDITLTVLYVFHIFCDIPSNLALKHFGSMWLAAMVTCFSIISISTVFVKSYSGLIVTRVFLRMAEGGTVSGLTYIVSRYYQRKELVTRIRIFFGASVPLAGALGRLLASGLLHVRYIGTVKSWCKIFLVEGIITTGIIIPADLQHTHMLTAEEKTLTLAYIDADQVVQTHSQKEPTTFRLILRSFNINASYPSTIVCLLCYLLANISFQGLILFMPTVIATLCDAEKVLAVIESQLRTVLPYLVGAVWAVVTCYHNGGESCYALTGGTDNAAPDTIRVVTSAIIPGFSALGAVIAVWTYLPVDALNYHKGNSLNLGTTSTICLLTIISTIYIRWENGKHRKSEQDCQLEEETAKELADMGYLHPCFHYQL</sequence>
<keyword evidence="5 6" id="KW-0472">Membrane</keyword>
<evidence type="ECO:0000256" key="4">
    <source>
        <dbReference type="ARBA" id="ARBA00022989"/>
    </source>
</evidence>
<comment type="subcellular location">
    <subcellularLocation>
        <location evidence="1">Membrane</location>
        <topology evidence="1">Multi-pass membrane protein</topology>
    </subcellularLocation>
</comment>
<dbReference type="EMBL" id="JARJLG010000004">
    <property type="protein sequence ID" value="KAJ7781954.1"/>
    <property type="molecule type" value="Genomic_DNA"/>
</dbReference>
<dbReference type="GO" id="GO:0022857">
    <property type="term" value="F:transmembrane transporter activity"/>
    <property type="evidence" value="ECO:0007669"/>
    <property type="project" value="InterPro"/>
</dbReference>
<feature type="transmembrane region" description="Helical" evidence="6">
    <location>
        <begin position="100"/>
        <end position="120"/>
    </location>
</feature>
<feature type="transmembrane region" description="Helical" evidence="6">
    <location>
        <begin position="292"/>
        <end position="316"/>
    </location>
</feature>
<evidence type="ECO:0000256" key="2">
    <source>
        <dbReference type="ARBA" id="ARBA00022448"/>
    </source>
</evidence>
<keyword evidence="8" id="KW-1185">Reference proteome</keyword>
<accession>A0AAD7KAV7</accession>
<gene>
    <name evidence="7" type="ORF">DFH07DRAFT_1017842</name>
</gene>
<keyword evidence="4 6" id="KW-1133">Transmembrane helix</keyword>
<feature type="transmembrane region" description="Helical" evidence="6">
    <location>
        <begin position="127"/>
        <end position="144"/>
    </location>
</feature>
<dbReference type="Pfam" id="PF07690">
    <property type="entry name" value="MFS_1"/>
    <property type="match status" value="1"/>
</dbReference>
<reference evidence="7" key="1">
    <citation type="submission" date="2023-03" db="EMBL/GenBank/DDBJ databases">
        <title>Massive genome expansion in bonnet fungi (Mycena s.s.) driven by repeated elements and novel gene families across ecological guilds.</title>
        <authorList>
            <consortium name="Lawrence Berkeley National Laboratory"/>
            <person name="Harder C.B."/>
            <person name="Miyauchi S."/>
            <person name="Viragh M."/>
            <person name="Kuo A."/>
            <person name="Thoen E."/>
            <person name="Andreopoulos B."/>
            <person name="Lu D."/>
            <person name="Skrede I."/>
            <person name="Drula E."/>
            <person name="Henrissat B."/>
            <person name="Morin E."/>
            <person name="Kohler A."/>
            <person name="Barry K."/>
            <person name="LaButti K."/>
            <person name="Morin E."/>
            <person name="Salamov A."/>
            <person name="Lipzen A."/>
            <person name="Mereny Z."/>
            <person name="Hegedus B."/>
            <person name="Baldrian P."/>
            <person name="Stursova M."/>
            <person name="Weitz H."/>
            <person name="Taylor A."/>
            <person name="Grigoriev I.V."/>
            <person name="Nagy L.G."/>
            <person name="Martin F."/>
            <person name="Kauserud H."/>
        </authorList>
    </citation>
    <scope>NUCLEOTIDE SEQUENCE</scope>
    <source>
        <strain evidence="7">CBHHK188m</strain>
    </source>
</reference>
<evidence type="ECO:0000256" key="3">
    <source>
        <dbReference type="ARBA" id="ARBA00022692"/>
    </source>
</evidence>
<dbReference type="SUPFAM" id="SSF103473">
    <property type="entry name" value="MFS general substrate transporter"/>
    <property type="match status" value="1"/>
</dbReference>
<dbReference type="InterPro" id="IPR011701">
    <property type="entry name" value="MFS"/>
</dbReference>
<dbReference type="PANTHER" id="PTHR43791:SF48">
    <property type="entry name" value="TRANSPORTER, PUTATIVE (AFU_ORTHOLOGUE AFUA_4G01000)-RELATED"/>
    <property type="match status" value="1"/>
</dbReference>
<evidence type="ECO:0000313" key="7">
    <source>
        <dbReference type="EMBL" id="KAJ7781954.1"/>
    </source>
</evidence>
<name>A0AAD7KAV7_9AGAR</name>
<organism evidence="7 8">
    <name type="scientific">Mycena maculata</name>
    <dbReference type="NCBI Taxonomy" id="230809"/>
    <lineage>
        <taxon>Eukaryota</taxon>
        <taxon>Fungi</taxon>
        <taxon>Dikarya</taxon>
        <taxon>Basidiomycota</taxon>
        <taxon>Agaricomycotina</taxon>
        <taxon>Agaricomycetes</taxon>
        <taxon>Agaricomycetidae</taxon>
        <taxon>Agaricales</taxon>
        <taxon>Marasmiineae</taxon>
        <taxon>Mycenaceae</taxon>
        <taxon>Mycena</taxon>
    </lineage>
</organism>
<dbReference type="GO" id="GO:0016020">
    <property type="term" value="C:membrane"/>
    <property type="evidence" value="ECO:0007669"/>
    <property type="project" value="UniProtKB-SubCell"/>
</dbReference>
<feature type="transmembrane region" description="Helical" evidence="6">
    <location>
        <begin position="336"/>
        <end position="354"/>
    </location>
</feature>
<evidence type="ECO:0000256" key="6">
    <source>
        <dbReference type="SAM" id="Phobius"/>
    </source>
</evidence>
<comment type="caution">
    <text evidence="7">The sequence shown here is derived from an EMBL/GenBank/DDBJ whole genome shotgun (WGS) entry which is preliminary data.</text>
</comment>